<comment type="similarity">
    <text evidence="2">Belongs to the nectin family.</text>
</comment>
<evidence type="ECO:0000259" key="10">
    <source>
        <dbReference type="PROSITE" id="PS50835"/>
    </source>
</evidence>
<dbReference type="PANTHER" id="PTHR23277">
    <property type="entry name" value="NECTIN-RELATED"/>
    <property type="match status" value="1"/>
</dbReference>
<keyword evidence="9" id="KW-0812">Transmembrane</keyword>
<dbReference type="EMBL" id="SOYY01000010">
    <property type="protein sequence ID" value="KAA0716124.1"/>
    <property type="molecule type" value="Genomic_DNA"/>
</dbReference>
<dbReference type="GO" id="GO:0016020">
    <property type="term" value="C:membrane"/>
    <property type="evidence" value="ECO:0007669"/>
    <property type="project" value="UniProtKB-SubCell"/>
</dbReference>
<keyword evidence="8" id="KW-0325">Glycoprotein</keyword>
<reference evidence="11 12" key="1">
    <citation type="journal article" date="2019" name="Mol. Ecol. Resour.">
        <title>Chromosome-level genome assembly of Triplophysa tibetana, a fish adapted to the harsh high-altitude environment of the Tibetan Plateau.</title>
        <authorList>
            <person name="Yang X."/>
            <person name="Liu H."/>
            <person name="Ma Z."/>
            <person name="Zou Y."/>
            <person name="Zou M."/>
            <person name="Mao Y."/>
            <person name="Li X."/>
            <person name="Wang H."/>
            <person name="Chen T."/>
            <person name="Wang W."/>
            <person name="Yang R."/>
        </authorList>
    </citation>
    <scope>NUCLEOTIDE SEQUENCE [LARGE SCALE GENOMIC DNA]</scope>
    <source>
        <strain evidence="11">TTIB1903HZAU</strain>
        <tissue evidence="11">Muscle</tissue>
    </source>
</reference>
<evidence type="ECO:0000256" key="7">
    <source>
        <dbReference type="ARBA" id="ARBA00023157"/>
    </source>
</evidence>
<dbReference type="InterPro" id="IPR013162">
    <property type="entry name" value="CD80_C2-set"/>
</dbReference>
<dbReference type="InterPro" id="IPR051427">
    <property type="entry name" value="Nectin/Nectin-like"/>
</dbReference>
<keyword evidence="5" id="KW-0130">Cell adhesion</keyword>
<evidence type="ECO:0000256" key="1">
    <source>
        <dbReference type="ARBA" id="ARBA00004370"/>
    </source>
</evidence>
<dbReference type="Gene3D" id="2.60.40.10">
    <property type="entry name" value="Immunoglobulins"/>
    <property type="match status" value="2"/>
</dbReference>
<dbReference type="GO" id="GO:0007157">
    <property type="term" value="P:heterophilic cell-cell adhesion via plasma membrane cell adhesion molecules"/>
    <property type="evidence" value="ECO:0007669"/>
    <property type="project" value="TreeGrafter"/>
</dbReference>
<dbReference type="Proteomes" id="UP000324632">
    <property type="component" value="Chromosome 10"/>
</dbReference>
<feature type="transmembrane region" description="Helical" evidence="9">
    <location>
        <begin position="263"/>
        <end position="281"/>
    </location>
</feature>
<keyword evidence="12" id="KW-1185">Reference proteome</keyword>
<gene>
    <name evidence="11" type="ORF">E1301_Tti015834</name>
</gene>
<dbReference type="GO" id="GO:0007156">
    <property type="term" value="P:homophilic cell adhesion via plasma membrane adhesion molecules"/>
    <property type="evidence" value="ECO:0007669"/>
    <property type="project" value="TreeGrafter"/>
</dbReference>
<evidence type="ECO:0000256" key="3">
    <source>
        <dbReference type="ARBA" id="ARBA00022729"/>
    </source>
</evidence>
<organism evidence="11 12">
    <name type="scientific">Triplophysa tibetana</name>
    <dbReference type="NCBI Taxonomy" id="1572043"/>
    <lineage>
        <taxon>Eukaryota</taxon>
        <taxon>Metazoa</taxon>
        <taxon>Chordata</taxon>
        <taxon>Craniata</taxon>
        <taxon>Vertebrata</taxon>
        <taxon>Euteleostomi</taxon>
        <taxon>Actinopterygii</taxon>
        <taxon>Neopterygii</taxon>
        <taxon>Teleostei</taxon>
        <taxon>Ostariophysi</taxon>
        <taxon>Cypriniformes</taxon>
        <taxon>Nemacheilidae</taxon>
        <taxon>Triplophysa</taxon>
    </lineage>
</organism>
<sequence>MLSLCAQCDRLRLNETMFPNCWRKVFVLFDLVWILLNGICTAGLEVKGQYTTVRLWDEGGPFEITVLVAPLVTVVGKAHVSDDSEVTLASCFASKSQPAADVMWRLGDLNDSLRTETNYLVHPDGTFTVVSHLLGAPLRHLNQKKIQCVVTHSTQRTKEYEVDYVINVHYPPELVMIIPDDPTEPREFHCEADCNPRPSNYTWIKLNESTPHSHGDKLYVPKPASDLSGVYICKVSNQYGSASGVLYVNNQTESTSPCCSLCGFVFISIVLCICVVYIFQLKNVSRSRQSSSKRNKG</sequence>
<keyword evidence="9" id="KW-1133">Transmembrane helix</keyword>
<name>A0A5A9P0V2_9TELE</name>
<feature type="domain" description="Ig-like" evidence="10">
    <location>
        <begin position="172"/>
        <end position="249"/>
    </location>
</feature>
<feature type="domain" description="Ig-like" evidence="10">
    <location>
        <begin position="70"/>
        <end position="163"/>
    </location>
</feature>
<dbReference type="InterPro" id="IPR007110">
    <property type="entry name" value="Ig-like_dom"/>
</dbReference>
<evidence type="ECO:0000256" key="8">
    <source>
        <dbReference type="ARBA" id="ARBA00023180"/>
    </source>
</evidence>
<dbReference type="SUPFAM" id="SSF48726">
    <property type="entry name" value="Immunoglobulin"/>
    <property type="match status" value="2"/>
</dbReference>
<protein>
    <recommendedName>
        <fullName evidence="10">Ig-like domain-containing protein</fullName>
    </recommendedName>
</protein>
<dbReference type="InterPro" id="IPR036179">
    <property type="entry name" value="Ig-like_dom_sf"/>
</dbReference>
<dbReference type="CDD" id="cd00096">
    <property type="entry name" value="Ig"/>
    <property type="match status" value="1"/>
</dbReference>
<dbReference type="InterPro" id="IPR013783">
    <property type="entry name" value="Ig-like_fold"/>
</dbReference>
<evidence type="ECO:0000256" key="6">
    <source>
        <dbReference type="ARBA" id="ARBA00023136"/>
    </source>
</evidence>
<dbReference type="GO" id="GO:0005912">
    <property type="term" value="C:adherens junction"/>
    <property type="evidence" value="ECO:0007669"/>
    <property type="project" value="TreeGrafter"/>
</dbReference>
<comment type="subcellular location">
    <subcellularLocation>
        <location evidence="1">Membrane</location>
    </subcellularLocation>
</comment>
<evidence type="ECO:0000256" key="4">
    <source>
        <dbReference type="ARBA" id="ARBA00022737"/>
    </source>
</evidence>
<evidence type="ECO:0000256" key="5">
    <source>
        <dbReference type="ARBA" id="ARBA00022889"/>
    </source>
</evidence>
<evidence type="ECO:0000256" key="9">
    <source>
        <dbReference type="SAM" id="Phobius"/>
    </source>
</evidence>
<dbReference type="PROSITE" id="PS50835">
    <property type="entry name" value="IG_LIKE"/>
    <property type="match status" value="2"/>
</dbReference>
<dbReference type="PANTHER" id="PTHR23277:SF106">
    <property type="entry name" value="NECTIN-1 ISOFORM X1-RELATED"/>
    <property type="match status" value="1"/>
</dbReference>
<keyword evidence="6 9" id="KW-0472">Membrane</keyword>
<comment type="caution">
    <text evidence="11">The sequence shown here is derived from an EMBL/GenBank/DDBJ whole genome shotgun (WGS) entry which is preliminary data.</text>
</comment>
<keyword evidence="3" id="KW-0732">Signal</keyword>
<dbReference type="Pfam" id="PF08205">
    <property type="entry name" value="C2-set_2"/>
    <property type="match status" value="1"/>
</dbReference>
<dbReference type="AlphaFoldDB" id="A0A5A9P0V2"/>
<evidence type="ECO:0000313" key="11">
    <source>
        <dbReference type="EMBL" id="KAA0716124.1"/>
    </source>
</evidence>
<keyword evidence="7" id="KW-1015">Disulfide bond</keyword>
<accession>A0A5A9P0V2</accession>
<proteinExistence type="inferred from homology"/>
<evidence type="ECO:0000256" key="2">
    <source>
        <dbReference type="ARBA" id="ARBA00007810"/>
    </source>
</evidence>
<evidence type="ECO:0000313" key="12">
    <source>
        <dbReference type="Proteomes" id="UP000324632"/>
    </source>
</evidence>
<keyword evidence="4" id="KW-0677">Repeat</keyword>